<sequence>MNANIIKRMNQLNKKSILSIDAETNGLWGQAFSISALLYDADGTQISEFVGRCPIEEE</sequence>
<protein>
    <submittedName>
        <fullName evidence="1">Uncharacterized protein</fullName>
    </submittedName>
</protein>
<gene>
    <name evidence="1" type="ORF">HMPREF1143_0452</name>
</gene>
<evidence type="ECO:0000313" key="2">
    <source>
        <dbReference type="Proteomes" id="UP000005244"/>
    </source>
</evidence>
<dbReference type="AlphaFoldDB" id="J4W8D4"/>
<dbReference type="Proteomes" id="UP000005244">
    <property type="component" value="Unassembled WGS sequence"/>
</dbReference>
<reference evidence="1 2" key="1">
    <citation type="submission" date="2012-07" db="EMBL/GenBank/DDBJ databases">
        <authorList>
            <person name="Durkin A.S."/>
            <person name="McCorrison J."/>
            <person name="Torralba M."/>
            <person name="Gillis M."/>
            <person name="Methe B."/>
            <person name="Sutton G."/>
            <person name="Nelson K.E."/>
        </authorList>
    </citation>
    <scope>NUCLEOTIDE SEQUENCE [LARGE SCALE GENOMIC DNA]</scope>
    <source>
        <strain evidence="1 2">OBRC8</strain>
    </source>
</reference>
<proteinExistence type="predicted"/>
<accession>J4W8D4</accession>
<comment type="caution">
    <text evidence="1">The sequence shown here is derived from an EMBL/GenBank/DDBJ whole genome shotgun (WGS) entry which is preliminary data.</text>
</comment>
<feature type="non-terminal residue" evidence="1">
    <location>
        <position position="58"/>
    </location>
</feature>
<keyword evidence="2" id="KW-1185">Reference proteome</keyword>
<organism evidence="1 2">
    <name type="scientific">Peptoanaerobacter stomatis</name>
    <dbReference type="NCBI Taxonomy" id="796937"/>
    <lineage>
        <taxon>Bacteria</taxon>
        <taxon>Bacillati</taxon>
        <taxon>Bacillota</taxon>
        <taxon>Clostridia</taxon>
        <taxon>Peptostreptococcales</taxon>
        <taxon>Filifactoraceae</taxon>
        <taxon>Peptoanaerobacter</taxon>
    </lineage>
</organism>
<name>J4W8D4_9FIRM</name>
<evidence type="ECO:0000313" key="1">
    <source>
        <dbReference type="EMBL" id="EJU22051.1"/>
    </source>
</evidence>
<dbReference type="EMBL" id="ALNK01000024">
    <property type="protein sequence ID" value="EJU22051.1"/>
    <property type="molecule type" value="Genomic_DNA"/>
</dbReference>